<dbReference type="RefSeq" id="WP_386744276.1">
    <property type="nucleotide sequence ID" value="NZ_JBHRYA010000007.1"/>
</dbReference>
<proteinExistence type="predicted"/>
<sequence>MARKVGLTASVIAVMSDGKWHTCGWVSNAVPEQHRKTANVILGQLWKHGRAERRGEYRAYEYRLLDVAAERARSLRDFEGLSAEAAACAGVQLPPVFAASLGTVAGELVASGPVPANRAQGRIEDVLAAVLDKHDARMLDQILPDVPNGWSRLDVISGIADGVLAGWIRARRNGARDAYLLLRDPPPVRHNPQVERFKAHRLVEQCRMLDADTRDALVAAREYDAPAELVRALVDLRRAAVRTLQQLEA</sequence>
<evidence type="ECO:0000313" key="1">
    <source>
        <dbReference type="EMBL" id="MFC3716833.1"/>
    </source>
</evidence>
<accession>A0ABV7XND1</accession>
<dbReference type="Proteomes" id="UP001595705">
    <property type="component" value="Unassembled WGS sequence"/>
</dbReference>
<comment type="caution">
    <text evidence="1">The sequence shown here is derived from an EMBL/GenBank/DDBJ whole genome shotgun (WGS) entry which is preliminary data.</text>
</comment>
<evidence type="ECO:0000313" key="2">
    <source>
        <dbReference type="Proteomes" id="UP001595705"/>
    </source>
</evidence>
<name>A0ABV7XND1_9GAMM</name>
<organism evidence="1 2">
    <name type="scientific">Luteimonas soli</name>
    <dbReference type="NCBI Taxonomy" id="1648966"/>
    <lineage>
        <taxon>Bacteria</taxon>
        <taxon>Pseudomonadati</taxon>
        <taxon>Pseudomonadota</taxon>
        <taxon>Gammaproteobacteria</taxon>
        <taxon>Lysobacterales</taxon>
        <taxon>Lysobacteraceae</taxon>
        <taxon>Luteimonas</taxon>
    </lineage>
</organism>
<gene>
    <name evidence="1" type="ORF">ACFONC_11790</name>
</gene>
<dbReference type="EMBL" id="JBHRYA010000007">
    <property type="protein sequence ID" value="MFC3716833.1"/>
    <property type="molecule type" value="Genomic_DNA"/>
</dbReference>
<keyword evidence="2" id="KW-1185">Reference proteome</keyword>
<reference evidence="2" key="1">
    <citation type="journal article" date="2019" name="Int. J. Syst. Evol. Microbiol.">
        <title>The Global Catalogue of Microorganisms (GCM) 10K type strain sequencing project: providing services to taxonomists for standard genome sequencing and annotation.</title>
        <authorList>
            <consortium name="The Broad Institute Genomics Platform"/>
            <consortium name="The Broad Institute Genome Sequencing Center for Infectious Disease"/>
            <person name="Wu L."/>
            <person name="Ma J."/>
        </authorList>
    </citation>
    <scope>NUCLEOTIDE SEQUENCE [LARGE SCALE GENOMIC DNA]</scope>
    <source>
        <strain evidence="2">KCTC 42441</strain>
    </source>
</reference>
<protein>
    <submittedName>
        <fullName evidence="1">Uncharacterized protein</fullName>
    </submittedName>
</protein>